<dbReference type="InParanoid" id="S8FTQ2"/>
<keyword evidence="3" id="KW-1185">Reference proteome</keyword>
<dbReference type="Proteomes" id="UP000015241">
    <property type="component" value="Unassembled WGS sequence"/>
</dbReference>
<dbReference type="HOGENOM" id="CLU_1677919_0_0_1"/>
<reference evidence="2 3" key="1">
    <citation type="journal article" date="2012" name="Science">
        <title>The Paleozoic origin of enzymatic lignin decomposition reconstructed from 31 fungal genomes.</title>
        <authorList>
            <person name="Floudas D."/>
            <person name="Binder M."/>
            <person name="Riley R."/>
            <person name="Barry K."/>
            <person name="Blanchette R.A."/>
            <person name="Henrissat B."/>
            <person name="Martinez A.T."/>
            <person name="Otillar R."/>
            <person name="Spatafora J.W."/>
            <person name="Yadav J.S."/>
            <person name="Aerts A."/>
            <person name="Benoit I."/>
            <person name="Boyd A."/>
            <person name="Carlson A."/>
            <person name="Copeland A."/>
            <person name="Coutinho P.M."/>
            <person name="de Vries R.P."/>
            <person name="Ferreira P."/>
            <person name="Findley K."/>
            <person name="Foster B."/>
            <person name="Gaskell J."/>
            <person name="Glotzer D."/>
            <person name="Gorecki P."/>
            <person name="Heitman J."/>
            <person name="Hesse C."/>
            <person name="Hori C."/>
            <person name="Igarashi K."/>
            <person name="Jurgens J.A."/>
            <person name="Kallen N."/>
            <person name="Kersten P."/>
            <person name="Kohler A."/>
            <person name="Kuees U."/>
            <person name="Kumar T.K.A."/>
            <person name="Kuo A."/>
            <person name="LaButti K."/>
            <person name="Larrondo L.F."/>
            <person name="Lindquist E."/>
            <person name="Ling A."/>
            <person name="Lombard V."/>
            <person name="Lucas S."/>
            <person name="Lundell T."/>
            <person name="Martin R."/>
            <person name="McLaughlin D.J."/>
            <person name="Morgenstern I."/>
            <person name="Morin E."/>
            <person name="Murat C."/>
            <person name="Nagy L.G."/>
            <person name="Nolan M."/>
            <person name="Ohm R.A."/>
            <person name="Patyshakuliyeva A."/>
            <person name="Rokas A."/>
            <person name="Ruiz-Duenas F.J."/>
            <person name="Sabat G."/>
            <person name="Salamov A."/>
            <person name="Samejima M."/>
            <person name="Schmutz J."/>
            <person name="Slot J.C."/>
            <person name="St John F."/>
            <person name="Stenlid J."/>
            <person name="Sun H."/>
            <person name="Sun S."/>
            <person name="Syed K."/>
            <person name="Tsang A."/>
            <person name="Wiebenga A."/>
            <person name="Young D."/>
            <person name="Pisabarro A."/>
            <person name="Eastwood D.C."/>
            <person name="Martin F."/>
            <person name="Cullen D."/>
            <person name="Grigoriev I.V."/>
            <person name="Hibbett D.S."/>
        </authorList>
    </citation>
    <scope>NUCLEOTIDE SEQUENCE</scope>
    <source>
        <strain evidence="3">FP-58527</strain>
    </source>
</reference>
<protein>
    <submittedName>
        <fullName evidence="2">Uncharacterized protein</fullName>
    </submittedName>
</protein>
<name>S8FTQ2_FOMSC</name>
<dbReference type="AlphaFoldDB" id="S8FTQ2"/>
<sequence length="157" mass="17202">MEGSQAVIDKNTLEEGPTPGIYRRRQPPRNSDPRSSWMLRRYDGRHRTRHARSLPCHPVVCLARISRTPSPSSALGLISWALDIVIVLETFSLCFDEPPILNGSGLVRRHLSALAIGSQRSSSGGRMPSVIQVDPDDGVPPCLVAHLTASTTKRAPF</sequence>
<organism evidence="2 3">
    <name type="scientific">Fomitopsis schrenkii</name>
    <name type="common">Brown rot fungus</name>
    <dbReference type="NCBI Taxonomy" id="2126942"/>
    <lineage>
        <taxon>Eukaryota</taxon>
        <taxon>Fungi</taxon>
        <taxon>Dikarya</taxon>
        <taxon>Basidiomycota</taxon>
        <taxon>Agaricomycotina</taxon>
        <taxon>Agaricomycetes</taxon>
        <taxon>Polyporales</taxon>
        <taxon>Fomitopsis</taxon>
    </lineage>
</organism>
<evidence type="ECO:0000313" key="2">
    <source>
        <dbReference type="EMBL" id="EPT04581.1"/>
    </source>
</evidence>
<evidence type="ECO:0000256" key="1">
    <source>
        <dbReference type="SAM" id="MobiDB-lite"/>
    </source>
</evidence>
<accession>S8FTQ2</accession>
<dbReference type="EMBL" id="KE504126">
    <property type="protein sequence ID" value="EPT04581.1"/>
    <property type="molecule type" value="Genomic_DNA"/>
</dbReference>
<evidence type="ECO:0000313" key="3">
    <source>
        <dbReference type="Proteomes" id="UP000015241"/>
    </source>
</evidence>
<feature type="region of interest" description="Disordered" evidence="1">
    <location>
        <begin position="1"/>
        <end position="36"/>
    </location>
</feature>
<proteinExistence type="predicted"/>
<gene>
    <name evidence="2" type="ORF">FOMPIDRAFT_158157</name>
</gene>